<accession>A0A1I7S278</accession>
<proteinExistence type="predicted"/>
<dbReference type="WBParaSite" id="BXY_0710700.1">
    <property type="protein sequence ID" value="BXY_0710700.1"/>
    <property type="gene ID" value="BXY_0710700"/>
</dbReference>
<dbReference type="AlphaFoldDB" id="A0A1I7S278"/>
<sequence length="293" mass="34480">MVWFRILSTANIFVYFLIFSLYRPRLLEAQRYYYHAFPEVFIYPFLCLFYATIALGFSKSLVKMKEIPILNSLLLNAENIPFFVFSSLLVPVVWCWIFIPAFYFFVMLMTAHAVVCYIFYSMAACYLATGYCWLSKKKSGTHPEDSEFFYWHSLLLPVKGRSVNDKLRLILSINCLIPSWFFVIAEIVFWIEVKKLEWVFIWLLIASFRLYELKFFIGKDKNAFCYSMLLIAILSFMMAIVTANNRTAEFRDVLKFLIPAVISLPLAALDIWFFTKYKSNDEGNSNIAQMLFK</sequence>
<feature type="transmembrane region" description="Helical" evidence="1">
    <location>
        <begin position="169"/>
        <end position="190"/>
    </location>
</feature>
<keyword evidence="1" id="KW-1133">Transmembrane helix</keyword>
<feature type="transmembrane region" description="Helical" evidence="1">
    <location>
        <begin position="223"/>
        <end position="244"/>
    </location>
</feature>
<evidence type="ECO:0000313" key="6">
    <source>
        <dbReference type="WBParaSite" id="BXY_0710700.1"/>
    </source>
</evidence>
<evidence type="ECO:0000313" key="2">
    <source>
        <dbReference type="EMBL" id="CAD5225619.1"/>
    </source>
</evidence>
<keyword evidence="1" id="KW-0472">Membrane</keyword>
<dbReference type="Proteomes" id="UP000582659">
    <property type="component" value="Unassembled WGS sequence"/>
</dbReference>
<organism evidence="4 6">
    <name type="scientific">Bursaphelenchus xylophilus</name>
    <name type="common">Pinewood nematode worm</name>
    <name type="synonym">Aphelenchoides xylophilus</name>
    <dbReference type="NCBI Taxonomy" id="6326"/>
    <lineage>
        <taxon>Eukaryota</taxon>
        <taxon>Metazoa</taxon>
        <taxon>Ecdysozoa</taxon>
        <taxon>Nematoda</taxon>
        <taxon>Chromadorea</taxon>
        <taxon>Rhabditida</taxon>
        <taxon>Tylenchina</taxon>
        <taxon>Tylenchomorpha</taxon>
        <taxon>Aphelenchoidea</taxon>
        <taxon>Aphelenchoididae</taxon>
        <taxon>Bursaphelenchus</taxon>
    </lineage>
</organism>
<feature type="transmembrane region" description="Helical" evidence="1">
    <location>
        <begin position="82"/>
        <end position="105"/>
    </location>
</feature>
<gene>
    <name evidence="2" type="ORF">BXYJ_LOCUS8635</name>
</gene>
<keyword evidence="5" id="KW-1185">Reference proteome</keyword>
<feature type="transmembrane region" description="Helical" evidence="1">
    <location>
        <begin position="196"/>
        <end position="211"/>
    </location>
</feature>
<dbReference type="EMBL" id="CAJFDI010000004">
    <property type="protein sequence ID" value="CAD5225619.1"/>
    <property type="molecule type" value="Genomic_DNA"/>
</dbReference>
<evidence type="ECO:0000313" key="5">
    <source>
        <dbReference type="Proteomes" id="UP000659654"/>
    </source>
</evidence>
<feature type="transmembrane region" description="Helical" evidence="1">
    <location>
        <begin position="111"/>
        <end position="134"/>
    </location>
</feature>
<dbReference type="Proteomes" id="UP000659654">
    <property type="component" value="Unassembled WGS sequence"/>
</dbReference>
<evidence type="ECO:0000256" key="1">
    <source>
        <dbReference type="SAM" id="Phobius"/>
    </source>
</evidence>
<reference evidence="3" key="2">
    <citation type="submission" date="2020-08" db="EMBL/GenBank/DDBJ databases">
        <authorList>
            <person name="Kikuchi T."/>
        </authorList>
    </citation>
    <scope>NUCLEOTIDE SEQUENCE</scope>
    <source>
        <strain evidence="2">Ka4C1</strain>
    </source>
</reference>
<reference evidence="6" key="1">
    <citation type="submission" date="2016-11" db="UniProtKB">
        <authorList>
            <consortium name="WormBaseParasite"/>
        </authorList>
    </citation>
    <scope>IDENTIFICATION</scope>
</reference>
<evidence type="ECO:0000313" key="4">
    <source>
        <dbReference type="Proteomes" id="UP000095284"/>
    </source>
</evidence>
<dbReference type="Proteomes" id="UP000095284">
    <property type="component" value="Unplaced"/>
</dbReference>
<keyword evidence="1" id="KW-0812">Transmembrane</keyword>
<feature type="transmembrane region" description="Helical" evidence="1">
    <location>
        <begin position="5"/>
        <end position="22"/>
    </location>
</feature>
<dbReference type="EMBL" id="CAJFCV020000004">
    <property type="protein sequence ID" value="CAG9114829.1"/>
    <property type="molecule type" value="Genomic_DNA"/>
</dbReference>
<feature type="transmembrane region" description="Helical" evidence="1">
    <location>
        <begin position="256"/>
        <end position="275"/>
    </location>
</feature>
<feature type="transmembrane region" description="Helical" evidence="1">
    <location>
        <begin position="42"/>
        <end position="62"/>
    </location>
</feature>
<protein>
    <submittedName>
        <fullName evidence="2">(pine wood nematode) hypothetical protein</fullName>
    </submittedName>
</protein>
<dbReference type="OrthoDB" id="10666851at2759"/>
<evidence type="ECO:0000313" key="3">
    <source>
        <dbReference type="EMBL" id="CAG9114829.1"/>
    </source>
</evidence>
<name>A0A1I7S278_BURXY</name>